<reference evidence="1 2" key="1">
    <citation type="submission" date="2015-03" db="EMBL/GenBank/DDBJ databases">
        <authorList>
            <consortium name="Pathogen Informatics"/>
        </authorList>
    </citation>
    <scope>NUCLEOTIDE SEQUENCE [LARGE SCALE GENOMIC DNA]</scope>
    <source>
        <strain evidence="1 2">G09901357</strain>
    </source>
</reference>
<gene>
    <name evidence="1" type="ORF">ERS007681_03155</name>
</gene>
<evidence type="ECO:0000313" key="1">
    <source>
        <dbReference type="EMBL" id="CFE42319.1"/>
    </source>
</evidence>
<name>A0A654TDK3_MYCTX</name>
<proteinExistence type="predicted"/>
<dbReference type="AlphaFoldDB" id="A0A654TDK3"/>
<sequence>MLSRIAAGIDAAVDEVVAFWGTDWSHDIFVVAAGSDEQFHAAAGGGLASQWADIAAITVVDRVDPARRTVVGQRIVFAPGAAHMSPAALRIVLGHELFHYAARADTALDAPRWLAEGVADFVARPKTPPPADAVSVALSLPSDTDLDTPGPQRSLAYDRAWWFARFVAAAYGTAKLRELYLATCGVGHFDLATAAHDVLGIDAAGLLARWQRWLMG</sequence>
<evidence type="ECO:0008006" key="3">
    <source>
        <dbReference type="Google" id="ProtNLM"/>
    </source>
</evidence>
<evidence type="ECO:0000313" key="2">
    <source>
        <dbReference type="Proteomes" id="UP000048289"/>
    </source>
</evidence>
<protein>
    <recommendedName>
        <fullName evidence="3">DUF4157 domain-containing protein</fullName>
    </recommendedName>
</protein>
<accession>A0A654TDK3</accession>
<dbReference type="Proteomes" id="UP000048289">
    <property type="component" value="Unassembled WGS sequence"/>
</dbReference>
<dbReference type="EMBL" id="CFOE01000505">
    <property type="protein sequence ID" value="CFE42319.1"/>
    <property type="molecule type" value="Genomic_DNA"/>
</dbReference>
<organism evidence="1 2">
    <name type="scientific">Mycobacterium tuberculosis</name>
    <dbReference type="NCBI Taxonomy" id="1773"/>
    <lineage>
        <taxon>Bacteria</taxon>
        <taxon>Bacillati</taxon>
        <taxon>Actinomycetota</taxon>
        <taxon>Actinomycetes</taxon>
        <taxon>Mycobacteriales</taxon>
        <taxon>Mycobacteriaceae</taxon>
        <taxon>Mycobacterium</taxon>
        <taxon>Mycobacterium tuberculosis complex</taxon>
    </lineage>
</organism>